<reference evidence="2" key="1">
    <citation type="submission" date="2023-06" db="EMBL/GenBank/DDBJ databases">
        <title>Male Hemibagrus guttatus genome.</title>
        <authorList>
            <person name="Bian C."/>
        </authorList>
    </citation>
    <scope>NUCLEOTIDE SEQUENCE</scope>
    <source>
        <strain evidence="2">Male_cb2023</strain>
        <tissue evidence="2">Muscle</tissue>
    </source>
</reference>
<sequence length="112" mass="12330">MADSHIVPPCKLHRLFRVYDPEVVAVKTCVYASGFGLLAGLCAIIVYGYAVNYIMSENMCESVGIMQKDCQEEHDLVGYFKSISTLLLIYDMGALTLEGLILFSAVKGLKTN</sequence>
<evidence type="ECO:0000313" key="2">
    <source>
        <dbReference type="EMBL" id="KAK3554059.1"/>
    </source>
</evidence>
<keyword evidence="3" id="KW-1185">Reference proteome</keyword>
<dbReference type="Proteomes" id="UP001274896">
    <property type="component" value="Unassembled WGS sequence"/>
</dbReference>
<protein>
    <submittedName>
        <fullName evidence="2">Uncharacterized protein</fullName>
    </submittedName>
</protein>
<feature type="transmembrane region" description="Helical" evidence="1">
    <location>
        <begin position="24"/>
        <end position="49"/>
    </location>
</feature>
<name>A0AAE0VD51_9TELE</name>
<evidence type="ECO:0000256" key="1">
    <source>
        <dbReference type="SAM" id="Phobius"/>
    </source>
</evidence>
<proteinExistence type="predicted"/>
<comment type="caution">
    <text evidence="2">The sequence shown here is derived from an EMBL/GenBank/DDBJ whole genome shotgun (WGS) entry which is preliminary data.</text>
</comment>
<accession>A0AAE0VD51</accession>
<dbReference type="EMBL" id="JAUCMX010000002">
    <property type="protein sequence ID" value="KAK3554059.1"/>
    <property type="molecule type" value="Genomic_DNA"/>
</dbReference>
<feature type="transmembrane region" description="Helical" evidence="1">
    <location>
        <begin position="83"/>
        <end position="106"/>
    </location>
</feature>
<keyword evidence="1" id="KW-0812">Transmembrane</keyword>
<keyword evidence="1" id="KW-0472">Membrane</keyword>
<organism evidence="2 3">
    <name type="scientific">Hemibagrus guttatus</name>
    <dbReference type="NCBI Taxonomy" id="175788"/>
    <lineage>
        <taxon>Eukaryota</taxon>
        <taxon>Metazoa</taxon>
        <taxon>Chordata</taxon>
        <taxon>Craniata</taxon>
        <taxon>Vertebrata</taxon>
        <taxon>Euteleostomi</taxon>
        <taxon>Actinopterygii</taxon>
        <taxon>Neopterygii</taxon>
        <taxon>Teleostei</taxon>
        <taxon>Ostariophysi</taxon>
        <taxon>Siluriformes</taxon>
        <taxon>Bagridae</taxon>
        <taxon>Hemibagrus</taxon>
    </lineage>
</organism>
<keyword evidence="1" id="KW-1133">Transmembrane helix</keyword>
<evidence type="ECO:0000313" key="3">
    <source>
        <dbReference type="Proteomes" id="UP001274896"/>
    </source>
</evidence>
<dbReference type="AlphaFoldDB" id="A0AAE0VD51"/>
<gene>
    <name evidence="2" type="ORF">QTP70_019178</name>
</gene>